<evidence type="ECO:0000313" key="3">
    <source>
        <dbReference type="EMBL" id="CEQ40305.1"/>
    </source>
</evidence>
<proteinExistence type="predicted"/>
<gene>
    <name evidence="3" type="primary">SPOSA6832_01910</name>
</gene>
<feature type="region of interest" description="Disordered" evidence="1">
    <location>
        <begin position="133"/>
        <end position="181"/>
    </location>
</feature>
<dbReference type="Pfam" id="PF13450">
    <property type="entry name" value="NAD_binding_8"/>
    <property type="match status" value="1"/>
</dbReference>
<feature type="non-terminal residue" evidence="3">
    <location>
        <position position="1"/>
    </location>
</feature>
<feature type="transmembrane region" description="Helical" evidence="2">
    <location>
        <begin position="229"/>
        <end position="251"/>
    </location>
</feature>
<feature type="compositionally biased region" description="Polar residues" evidence="1">
    <location>
        <begin position="493"/>
        <end position="504"/>
    </location>
</feature>
<keyword evidence="2" id="KW-0812">Transmembrane</keyword>
<keyword evidence="4" id="KW-1185">Reference proteome</keyword>
<dbReference type="GO" id="GO:0016491">
    <property type="term" value="F:oxidoreductase activity"/>
    <property type="evidence" value="ECO:0007669"/>
    <property type="project" value="TreeGrafter"/>
</dbReference>
<reference evidence="4" key="1">
    <citation type="submission" date="2015-02" db="EMBL/GenBank/DDBJ databases">
        <authorList>
            <person name="Gon?alves P."/>
        </authorList>
    </citation>
    <scope>NUCLEOTIDE SEQUENCE [LARGE SCALE GENOMIC DNA]</scope>
</reference>
<dbReference type="OrthoDB" id="1111734at2759"/>
<accession>A0A0D6EL08</accession>
<dbReference type="SUPFAM" id="SSF51905">
    <property type="entry name" value="FAD/NAD(P)-binding domain"/>
    <property type="match status" value="1"/>
</dbReference>
<keyword evidence="2" id="KW-0472">Membrane</keyword>
<evidence type="ECO:0000256" key="1">
    <source>
        <dbReference type="SAM" id="MobiDB-lite"/>
    </source>
</evidence>
<protein>
    <submittedName>
        <fullName evidence="3">SPOSA6832_01910-mRNA-1:cds</fullName>
    </submittedName>
</protein>
<dbReference type="InterPro" id="IPR036188">
    <property type="entry name" value="FAD/NAD-bd_sf"/>
</dbReference>
<name>A0A0D6EL08_SPOSA</name>
<feature type="compositionally biased region" description="Low complexity" evidence="1">
    <location>
        <begin position="148"/>
        <end position="181"/>
    </location>
</feature>
<dbReference type="PANTHER" id="PTHR42923">
    <property type="entry name" value="PROTOPORPHYRINOGEN OXIDASE"/>
    <property type="match status" value="1"/>
</dbReference>
<evidence type="ECO:0000256" key="2">
    <source>
        <dbReference type="SAM" id="Phobius"/>
    </source>
</evidence>
<dbReference type="Gene3D" id="3.50.50.60">
    <property type="entry name" value="FAD/NAD(P)-binding domain"/>
    <property type="match status" value="1"/>
</dbReference>
<evidence type="ECO:0000313" key="4">
    <source>
        <dbReference type="Proteomes" id="UP000243876"/>
    </source>
</evidence>
<dbReference type="AlphaFoldDB" id="A0A0D6EL08"/>
<organism evidence="3 4">
    <name type="scientific">Sporidiobolus salmonicolor</name>
    <name type="common">Yeast-like fungus</name>
    <name type="synonym">Sporobolomyces salmonicolor</name>
    <dbReference type="NCBI Taxonomy" id="5005"/>
    <lineage>
        <taxon>Eukaryota</taxon>
        <taxon>Fungi</taxon>
        <taxon>Dikarya</taxon>
        <taxon>Basidiomycota</taxon>
        <taxon>Pucciniomycotina</taxon>
        <taxon>Microbotryomycetes</taxon>
        <taxon>Sporidiobolales</taxon>
        <taxon>Sporidiobolaceae</taxon>
        <taxon>Sporobolomyces</taxon>
    </lineage>
</organism>
<dbReference type="InterPro" id="IPR050464">
    <property type="entry name" value="Zeta_carotene_desat/Oxidored"/>
</dbReference>
<feature type="region of interest" description="Disordered" evidence="1">
    <location>
        <begin position="472"/>
        <end position="504"/>
    </location>
</feature>
<dbReference type="EMBL" id="CENE01000006">
    <property type="protein sequence ID" value="CEQ40305.1"/>
    <property type="molecule type" value="Genomic_DNA"/>
</dbReference>
<sequence length="655" mass="71016">MEDAPRPPRIAIIGTGLAGLTTAHLLATLHPQDNHGNELALDLELFERSNQLGMDSSSLSVKTGKGSFRVDVPMRSINGGSHARVQKLYDYLHIPLVKSDFSYSFSRLSRGPRGRRRSADLVSSKALDVWSANYESRSSTPPPRYRTRPSSASASTTSSPSRSSTPLSKLPPASSPSSSISQSSQFTTLLYEGSSGLCFPPLGLPSSFQRDPSSSLASVFSTAWHQSTYIVHLILLALSYLHVLLLSVLYVRLGLTRSRPSFTFAIPFCLSRTLPNVALETLEAFCARHKISKSMEQEVLIPLMAAVCTVGVGQAREMPVGEALEYISATFLSSHYTTSPSCGVRGIVRRLIAPVPLSRIHLGAHIHRLSITEQGCYMVHYTLGDEKDERTKEVDYVVFATQANQAAALLSTLSSSSPSSLSARDGDRNPKLDDLLASLRSFTYVQTLVVTHTDDSILPPDQRDRRELNLAVFEQPSEDANEVEKKDVDGGSDPTSGDWTDYLPSSSVQTTHIVSSPHARFAARSSFSAAAPGEAPTPRPLVLQTTNPIVPLPSRHVLSSTWFSRASVTAASKQVLPRFLLGEPGGGREPAGADLQGLQFAARSRERRRGGIFFCGSWCARGIPLLEGCVTSAEEVVKALLAREGATVAPRDWPF</sequence>
<dbReference type="PANTHER" id="PTHR42923:SF42">
    <property type="entry name" value="AMINE OXIDASE DOMAIN-CONTAINING PROTEIN"/>
    <property type="match status" value="1"/>
</dbReference>
<dbReference type="Proteomes" id="UP000243876">
    <property type="component" value="Unassembled WGS sequence"/>
</dbReference>
<keyword evidence="2" id="KW-1133">Transmembrane helix</keyword>